<gene>
    <name evidence="1" type="ORF">D3Y59_09910</name>
</gene>
<name>A0A3B7RT80_9BACT</name>
<dbReference type="KEGG" id="hyh:D3Y59_09910"/>
<reference evidence="1 2" key="1">
    <citation type="submission" date="2018-09" db="EMBL/GenBank/DDBJ databases">
        <title>Hymenobacter medium sp. nov., isolated from R2A medium.</title>
        <authorList>
            <person name="Yingchao G."/>
        </authorList>
    </citation>
    <scope>NUCLEOTIDE SEQUENCE [LARGE SCALE GENOMIC DNA]</scope>
    <source>
        <strain evidence="2">sh-6</strain>
    </source>
</reference>
<accession>A0A3B7RT80</accession>
<proteinExistence type="predicted"/>
<evidence type="ECO:0000313" key="2">
    <source>
        <dbReference type="Proteomes" id="UP000262802"/>
    </source>
</evidence>
<dbReference type="OrthoDB" id="881467at2"/>
<evidence type="ECO:0000313" key="1">
    <source>
        <dbReference type="EMBL" id="AYA37337.1"/>
    </source>
</evidence>
<sequence>MGLGLLLSSATLPTPPASRYQLTMRLNGGAIVTDSIGSRFTASSGAGKVLTLSIVRADFPDDVGLSILVDEFKPQPGVYRFKEILSGHVREAYYRADDVTAESKACGVNDGEVRITAVDTKAHTLTGTYRAVLCQTNSSRAKAKRLTLEGNFHFPYEVR</sequence>
<dbReference type="Proteomes" id="UP000262802">
    <property type="component" value="Chromosome"/>
</dbReference>
<protein>
    <submittedName>
        <fullName evidence="1">Uncharacterized protein</fullName>
    </submittedName>
</protein>
<keyword evidence="2" id="KW-1185">Reference proteome</keyword>
<dbReference type="AlphaFoldDB" id="A0A3B7RT80"/>
<organism evidence="1 2">
    <name type="scientific">Hymenobacter oligotrophus</name>
    <dbReference type="NCBI Taxonomy" id="2319843"/>
    <lineage>
        <taxon>Bacteria</taxon>
        <taxon>Pseudomonadati</taxon>
        <taxon>Bacteroidota</taxon>
        <taxon>Cytophagia</taxon>
        <taxon>Cytophagales</taxon>
        <taxon>Hymenobacteraceae</taxon>
        <taxon>Hymenobacter</taxon>
    </lineage>
</organism>
<dbReference type="EMBL" id="CP032317">
    <property type="protein sequence ID" value="AYA37337.1"/>
    <property type="molecule type" value="Genomic_DNA"/>
</dbReference>